<comment type="similarity">
    <text evidence="12">Belongs to the Hakai family.</text>
</comment>
<dbReference type="Proteomes" id="UP000593567">
    <property type="component" value="Unassembled WGS sequence"/>
</dbReference>
<dbReference type="InterPro" id="IPR040380">
    <property type="entry name" value="HAKAI-like_RING-HC"/>
</dbReference>
<feature type="compositionally biased region" description="Polar residues" evidence="14">
    <location>
        <begin position="295"/>
        <end position="325"/>
    </location>
</feature>
<dbReference type="GO" id="GO:0030155">
    <property type="term" value="P:regulation of cell adhesion"/>
    <property type="evidence" value="ECO:0007669"/>
    <property type="project" value="TreeGrafter"/>
</dbReference>
<dbReference type="Gene3D" id="6.10.140.2210">
    <property type="match status" value="1"/>
</dbReference>
<evidence type="ECO:0000256" key="13">
    <source>
        <dbReference type="ARBA" id="ARBA00041081"/>
    </source>
</evidence>
<organism evidence="16 17">
    <name type="scientific">Bugula neritina</name>
    <name type="common">Brown bryozoan</name>
    <name type="synonym">Sertularia neritina</name>
    <dbReference type="NCBI Taxonomy" id="10212"/>
    <lineage>
        <taxon>Eukaryota</taxon>
        <taxon>Metazoa</taxon>
        <taxon>Spiralia</taxon>
        <taxon>Lophotrochozoa</taxon>
        <taxon>Bryozoa</taxon>
        <taxon>Gymnolaemata</taxon>
        <taxon>Cheilostomatida</taxon>
        <taxon>Flustrina</taxon>
        <taxon>Buguloidea</taxon>
        <taxon>Bugulidae</taxon>
        <taxon>Bugula</taxon>
    </lineage>
</organism>
<evidence type="ECO:0000313" key="16">
    <source>
        <dbReference type="EMBL" id="KAF6030635.1"/>
    </source>
</evidence>
<feature type="domain" description="Hakai C2H2 zinc finger" evidence="15">
    <location>
        <begin position="91"/>
        <end position="128"/>
    </location>
</feature>
<evidence type="ECO:0000256" key="1">
    <source>
        <dbReference type="ARBA" id="ARBA00000900"/>
    </source>
</evidence>
<comment type="catalytic activity">
    <reaction evidence="1">
        <text>S-ubiquitinyl-[E2 ubiquitin-conjugating enzyme]-L-cysteine + [acceptor protein]-L-lysine = [E2 ubiquitin-conjugating enzyme]-L-cysteine + N(6)-ubiquitinyl-[acceptor protein]-L-lysine.</text>
        <dbReference type="EC" id="2.3.2.27"/>
    </reaction>
</comment>
<dbReference type="InterPro" id="IPR013083">
    <property type="entry name" value="Znf_RING/FYVE/PHD"/>
</dbReference>
<reference evidence="16" key="1">
    <citation type="submission" date="2020-06" db="EMBL/GenBank/DDBJ databases">
        <title>Draft genome of Bugula neritina, a colonial animal packing powerful symbionts and potential medicines.</title>
        <authorList>
            <person name="Rayko M."/>
        </authorList>
    </citation>
    <scope>NUCLEOTIDE SEQUENCE [LARGE SCALE GENOMIC DNA]</scope>
    <source>
        <strain evidence="16">Kwan_BN1</strain>
    </source>
</reference>
<feature type="compositionally biased region" description="Basic residues" evidence="14">
    <location>
        <begin position="338"/>
        <end position="347"/>
    </location>
</feature>
<dbReference type="PROSITE" id="PS00518">
    <property type="entry name" value="ZF_RING_1"/>
    <property type="match status" value="1"/>
</dbReference>
<feature type="region of interest" description="Disordered" evidence="14">
    <location>
        <begin position="242"/>
        <end position="347"/>
    </location>
</feature>
<dbReference type="PANTHER" id="PTHR13480:SF0">
    <property type="entry name" value="E3 UBIQUITIN-PROTEIN LIGASE HAKAI"/>
    <property type="match status" value="1"/>
</dbReference>
<evidence type="ECO:0000256" key="14">
    <source>
        <dbReference type="SAM" id="MobiDB-lite"/>
    </source>
</evidence>
<keyword evidence="7" id="KW-0479">Metal-binding</keyword>
<evidence type="ECO:0000313" key="17">
    <source>
        <dbReference type="Proteomes" id="UP000593567"/>
    </source>
</evidence>
<dbReference type="AlphaFoldDB" id="A0A7J7JXL7"/>
<feature type="compositionally biased region" description="Low complexity" evidence="14">
    <location>
        <begin position="326"/>
        <end position="337"/>
    </location>
</feature>
<keyword evidence="8" id="KW-0863">Zinc-finger</keyword>
<name>A0A7J7JXL7_BUGNE</name>
<dbReference type="Gene3D" id="3.30.40.10">
    <property type="entry name" value="Zinc/RING finger domain, C3HC4 (zinc finger)"/>
    <property type="match status" value="1"/>
</dbReference>
<evidence type="ECO:0000256" key="6">
    <source>
        <dbReference type="ARBA" id="ARBA00022679"/>
    </source>
</evidence>
<dbReference type="CDD" id="cd16508">
    <property type="entry name" value="RING-HC_HAKAI-like"/>
    <property type="match status" value="1"/>
</dbReference>
<dbReference type="InterPro" id="IPR041042">
    <property type="entry name" value="Znf_Hakai"/>
</dbReference>
<keyword evidence="9" id="KW-0833">Ubl conjugation pathway</keyword>
<dbReference type="OrthoDB" id="547746at2759"/>
<sequence length="347" mass="38264">MATQVKRMKMEHEGASVQSLSWDYPVHLVGEKVNDPDLVNCCSQCFLPILIYGRMIPCKHVLCLDCAKKFSTASCYKCGEKVTRIEQNPLGTVFVCSYGGPRHGAGGCKRSYLSFRDMEAHIKHRHKKKEPATNNPVQTIGQPQLVNLAQLPPSNLTQPPPNLIQPSPHAFIRPPSHMPPHSHMVNVTHPPPGIIQNSNLPPPPRMSVSLQQPHVMTMQGNMATMSGGQRIRPGPMPIMQTTVPTGPPRHPLPGSNISVHHQMMGSNRPPGHQMPPRPQQLQGAPPSRPHRHVRPQQSINPPTASSKSHGNLISIPIQGSDNWAESGQQWSNQNQSGQHHRPGQYNS</sequence>
<evidence type="ECO:0000256" key="3">
    <source>
        <dbReference type="ARBA" id="ARBA00004906"/>
    </source>
</evidence>
<evidence type="ECO:0000256" key="10">
    <source>
        <dbReference type="ARBA" id="ARBA00022833"/>
    </source>
</evidence>
<comment type="pathway">
    <text evidence="3">Protein modification; protein ubiquitination.</text>
</comment>
<dbReference type="InterPro" id="IPR040383">
    <property type="entry name" value="HAKAI/CBLL2"/>
</dbReference>
<dbReference type="EC" id="2.3.2.27" evidence="4"/>
<evidence type="ECO:0000256" key="2">
    <source>
        <dbReference type="ARBA" id="ARBA00004123"/>
    </source>
</evidence>
<keyword evidence="6" id="KW-0808">Transferase</keyword>
<protein>
    <recommendedName>
        <fullName evidence="13">E3 ubiquitin-protein ligase Hakai</fullName>
        <ecNumber evidence="4">2.3.2.27</ecNumber>
    </recommendedName>
</protein>
<comment type="caution">
    <text evidence="16">The sequence shown here is derived from an EMBL/GenBank/DDBJ whole genome shotgun (WGS) entry which is preliminary data.</text>
</comment>
<dbReference type="GO" id="GO:0016567">
    <property type="term" value="P:protein ubiquitination"/>
    <property type="evidence" value="ECO:0007669"/>
    <property type="project" value="UniProtKB-UniPathway"/>
</dbReference>
<keyword evidence="11" id="KW-0539">Nucleus</keyword>
<evidence type="ECO:0000256" key="9">
    <source>
        <dbReference type="ARBA" id="ARBA00022786"/>
    </source>
</evidence>
<comment type="subcellular location">
    <subcellularLocation>
        <location evidence="2">Nucleus</location>
    </subcellularLocation>
</comment>
<gene>
    <name evidence="16" type="ORF">EB796_011042</name>
</gene>
<evidence type="ECO:0000256" key="8">
    <source>
        <dbReference type="ARBA" id="ARBA00022771"/>
    </source>
</evidence>
<evidence type="ECO:0000256" key="5">
    <source>
        <dbReference type="ARBA" id="ARBA00022473"/>
    </source>
</evidence>
<evidence type="ECO:0000256" key="4">
    <source>
        <dbReference type="ARBA" id="ARBA00012483"/>
    </source>
</evidence>
<dbReference type="InterPro" id="IPR017907">
    <property type="entry name" value="Znf_RING_CS"/>
</dbReference>
<evidence type="ECO:0000256" key="7">
    <source>
        <dbReference type="ARBA" id="ARBA00022723"/>
    </source>
</evidence>
<keyword evidence="5" id="KW-0217">Developmental protein</keyword>
<keyword evidence="10" id="KW-0862">Zinc</keyword>
<evidence type="ECO:0000256" key="11">
    <source>
        <dbReference type="ARBA" id="ARBA00023242"/>
    </source>
</evidence>
<evidence type="ECO:0000259" key="15">
    <source>
        <dbReference type="Pfam" id="PF18408"/>
    </source>
</evidence>
<dbReference type="GO" id="GO:0061630">
    <property type="term" value="F:ubiquitin protein ligase activity"/>
    <property type="evidence" value="ECO:0007669"/>
    <property type="project" value="UniProtKB-EC"/>
</dbReference>
<keyword evidence="17" id="KW-1185">Reference proteome</keyword>
<dbReference type="PANTHER" id="PTHR13480">
    <property type="entry name" value="E3 UBIQUITIN-PROTEIN LIGASE HAKAI-RELATED"/>
    <property type="match status" value="1"/>
</dbReference>
<accession>A0A7J7JXL7</accession>
<dbReference type="Pfam" id="PF18408">
    <property type="entry name" value="zf_Hakai"/>
    <property type="match status" value="1"/>
</dbReference>
<evidence type="ECO:0000256" key="12">
    <source>
        <dbReference type="ARBA" id="ARBA00038499"/>
    </source>
</evidence>
<dbReference type="GO" id="GO:0005634">
    <property type="term" value="C:nucleus"/>
    <property type="evidence" value="ECO:0007669"/>
    <property type="project" value="UniProtKB-SubCell"/>
</dbReference>
<dbReference type="EMBL" id="VXIV02001682">
    <property type="protein sequence ID" value="KAF6030635.1"/>
    <property type="molecule type" value="Genomic_DNA"/>
</dbReference>
<dbReference type="UniPathway" id="UPA00143"/>
<dbReference type="GO" id="GO:0008270">
    <property type="term" value="F:zinc ion binding"/>
    <property type="evidence" value="ECO:0007669"/>
    <property type="project" value="UniProtKB-KW"/>
</dbReference>
<proteinExistence type="inferred from homology"/>